<keyword evidence="2" id="KW-0238">DNA-binding</keyword>
<feature type="transmembrane region" description="Helical" evidence="4">
    <location>
        <begin position="221"/>
        <end position="240"/>
    </location>
</feature>
<keyword evidence="4" id="KW-0472">Membrane</keyword>
<dbReference type="InterPro" id="IPR020449">
    <property type="entry name" value="Tscrpt_reg_AraC-type_HTH"/>
</dbReference>
<evidence type="ECO:0000259" key="5">
    <source>
        <dbReference type="PROSITE" id="PS01124"/>
    </source>
</evidence>
<dbReference type="PANTHER" id="PTHR43280">
    <property type="entry name" value="ARAC-FAMILY TRANSCRIPTIONAL REGULATOR"/>
    <property type="match status" value="1"/>
</dbReference>
<organism evidence="6 7">
    <name type="scientific">Flagellimonas aurea</name>
    <dbReference type="NCBI Taxonomy" id="2915619"/>
    <lineage>
        <taxon>Bacteria</taxon>
        <taxon>Pseudomonadati</taxon>
        <taxon>Bacteroidota</taxon>
        <taxon>Flavobacteriia</taxon>
        <taxon>Flavobacteriales</taxon>
        <taxon>Flavobacteriaceae</taxon>
        <taxon>Flagellimonas</taxon>
    </lineage>
</organism>
<dbReference type="Pfam" id="PF12833">
    <property type="entry name" value="HTH_18"/>
    <property type="match status" value="1"/>
</dbReference>
<evidence type="ECO:0000256" key="2">
    <source>
        <dbReference type="ARBA" id="ARBA00023125"/>
    </source>
</evidence>
<evidence type="ECO:0000313" key="6">
    <source>
        <dbReference type="EMBL" id="MBO0355797.1"/>
    </source>
</evidence>
<feature type="transmembrane region" description="Helical" evidence="4">
    <location>
        <begin position="191"/>
        <end position="215"/>
    </location>
</feature>
<keyword evidence="4" id="KW-1133">Transmembrane helix</keyword>
<evidence type="ECO:0000256" key="4">
    <source>
        <dbReference type="SAM" id="Phobius"/>
    </source>
</evidence>
<evidence type="ECO:0000256" key="3">
    <source>
        <dbReference type="ARBA" id="ARBA00023163"/>
    </source>
</evidence>
<proteinExistence type="predicted"/>
<dbReference type="Proteomes" id="UP000664044">
    <property type="component" value="Unassembled WGS sequence"/>
</dbReference>
<gene>
    <name evidence="6" type="ORF">J0656_17395</name>
</gene>
<dbReference type="Gene3D" id="1.10.10.60">
    <property type="entry name" value="Homeodomain-like"/>
    <property type="match status" value="1"/>
</dbReference>
<name>A0ABS3GB55_9FLAO</name>
<feature type="domain" description="HTH araC/xylS-type" evidence="5">
    <location>
        <begin position="275"/>
        <end position="379"/>
    </location>
</feature>
<comment type="caution">
    <text evidence="6">The sequence shown here is derived from an EMBL/GenBank/DDBJ whole genome shotgun (WGS) entry which is preliminary data.</text>
</comment>
<reference evidence="6 7" key="1">
    <citation type="submission" date="2021-03" db="EMBL/GenBank/DDBJ databases">
        <title>Muricauda lutimaris sp. nov. and Muricauda ruestringensis sp. nov, two marine members of the Flavobacteriaceae isolated from deep sea sediments of Western Pacific.</title>
        <authorList>
            <person name="Zhao S."/>
            <person name="Liu R."/>
        </authorList>
    </citation>
    <scope>NUCLEOTIDE SEQUENCE [LARGE SCALE GENOMIC DNA]</scope>
    <source>
        <strain evidence="6 7">BC31-1-A7</strain>
    </source>
</reference>
<accession>A0ABS3GB55</accession>
<dbReference type="PROSITE" id="PS01124">
    <property type="entry name" value="HTH_ARAC_FAMILY_2"/>
    <property type="match status" value="1"/>
</dbReference>
<feature type="transmembrane region" description="Helical" evidence="4">
    <location>
        <begin position="39"/>
        <end position="56"/>
    </location>
</feature>
<dbReference type="PRINTS" id="PR00032">
    <property type="entry name" value="HTHARAC"/>
</dbReference>
<dbReference type="EMBL" id="JAFLNL010000012">
    <property type="protein sequence ID" value="MBO0355797.1"/>
    <property type="molecule type" value="Genomic_DNA"/>
</dbReference>
<protein>
    <submittedName>
        <fullName evidence="6">Helix-turn-helix transcriptional regulator</fullName>
    </submittedName>
</protein>
<keyword evidence="1" id="KW-0805">Transcription regulation</keyword>
<feature type="transmembrane region" description="Helical" evidence="4">
    <location>
        <begin position="6"/>
        <end position="27"/>
    </location>
</feature>
<keyword evidence="7" id="KW-1185">Reference proteome</keyword>
<feature type="transmembrane region" description="Helical" evidence="4">
    <location>
        <begin position="159"/>
        <end position="179"/>
    </location>
</feature>
<dbReference type="PANTHER" id="PTHR43280:SF29">
    <property type="entry name" value="ARAC-FAMILY TRANSCRIPTIONAL REGULATOR"/>
    <property type="match status" value="1"/>
</dbReference>
<dbReference type="SUPFAM" id="SSF46689">
    <property type="entry name" value="Homeodomain-like"/>
    <property type="match status" value="1"/>
</dbReference>
<dbReference type="InterPro" id="IPR018060">
    <property type="entry name" value="HTH_AraC"/>
</dbReference>
<keyword evidence="4" id="KW-0812">Transmembrane</keyword>
<feature type="transmembrane region" description="Helical" evidence="4">
    <location>
        <begin position="68"/>
        <end position="87"/>
    </location>
</feature>
<dbReference type="RefSeq" id="WP_207036234.1">
    <property type="nucleotide sequence ID" value="NZ_JAFLNL010000012.1"/>
</dbReference>
<sequence>MILRYELLVIISFGAFLIGVICAWILFSFTKKRRFSNNVLAFGLLGLAMIIVANTLTYTDIYFRVPHLFRSIFFVHYLIPPLFYIYVRSMANGETGFRKYDWLFFVPATLHFMEMIPFYLTGADEKLDLIRSLFQSPTNLFAHREGMLPPFTHPFLKTFLGLIYTYFSITILLGVHNNFENGTMTKKMGIWLWGLVIQLGTFYLLAFIIFCFPYYFSNFIIVVDILIMGVLLSTALTLMFHPSVLYGMGLDVQKQQDKNGNTFSLSNEQMICYEQTITSFFKDERPFLNCDYKINKLSEDIGVPVHHISYFINYTYGLSYSNFINRARIDHIISIYQDEKYRQLTLEGIAKEAGFNSRNTFIRAFKKYIGVTPSEYFLGQVENNDSSNP</sequence>
<feature type="transmembrane region" description="Helical" evidence="4">
    <location>
        <begin position="99"/>
        <end position="120"/>
    </location>
</feature>
<dbReference type="SMART" id="SM00342">
    <property type="entry name" value="HTH_ARAC"/>
    <property type="match status" value="1"/>
</dbReference>
<dbReference type="InterPro" id="IPR009057">
    <property type="entry name" value="Homeodomain-like_sf"/>
</dbReference>
<evidence type="ECO:0000313" key="7">
    <source>
        <dbReference type="Proteomes" id="UP000664044"/>
    </source>
</evidence>
<evidence type="ECO:0000256" key="1">
    <source>
        <dbReference type="ARBA" id="ARBA00023015"/>
    </source>
</evidence>
<keyword evidence="3" id="KW-0804">Transcription</keyword>